<name>A0ABU6HGB4_9RHOB</name>
<evidence type="ECO:0000256" key="1">
    <source>
        <dbReference type="SAM" id="SignalP"/>
    </source>
</evidence>
<dbReference type="Proteomes" id="UP001348149">
    <property type="component" value="Unassembled WGS sequence"/>
</dbReference>
<dbReference type="RefSeq" id="WP_326297209.1">
    <property type="nucleotide sequence ID" value="NZ_JAYLLH010000010.1"/>
</dbReference>
<sequence>MTDDTPRTVRPRMWAGLALVGAAVTTAACPAQAGPEGAKLWLAAGTAASGEGGEGGEGAAPETASPDAALQIELAKLEAHMLAVRALYDEGEVDEASAIANHPEAEFMDGLRTRLVLAHVPDAVTPAIAEVTESFYDEAGAEVIHAAIDRSIATIRATQAKGPGGDRARFEAMTQVAKDAAAEFAYGVEQSDPVAMLEGRAFLTSARSLAAAMPDNHKPAQKVIAICDEVLPMMAAGIKSADPSAVYGAAARIEIAGLKVR</sequence>
<proteinExistence type="predicted"/>
<accession>A0ABU6HGB4</accession>
<protein>
    <submittedName>
        <fullName evidence="2">Uncharacterized protein</fullName>
    </submittedName>
</protein>
<feature type="signal peptide" evidence="1">
    <location>
        <begin position="1"/>
        <end position="33"/>
    </location>
</feature>
<feature type="chain" id="PRO_5045491981" evidence="1">
    <location>
        <begin position="34"/>
        <end position="261"/>
    </location>
</feature>
<comment type="caution">
    <text evidence="2">The sequence shown here is derived from an EMBL/GenBank/DDBJ whole genome shotgun (WGS) entry which is preliminary data.</text>
</comment>
<gene>
    <name evidence="2" type="ORF">VK792_09385</name>
</gene>
<evidence type="ECO:0000313" key="3">
    <source>
        <dbReference type="Proteomes" id="UP001348149"/>
    </source>
</evidence>
<keyword evidence="3" id="KW-1185">Reference proteome</keyword>
<dbReference type="EMBL" id="JAYLLH010000010">
    <property type="protein sequence ID" value="MEC3861495.1"/>
    <property type="molecule type" value="Genomic_DNA"/>
</dbReference>
<dbReference type="PROSITE" id="PS51257">
    <property type="entry name" value="PROKAR_LIPOPROTEIN"/>
    <property type="match status" value="1"/>
</dbReference>
<evidence type="ECO:0000313" key="2">
    <source>
        <dbReference type="EMBL" id="MEC3861495.1"/>
    </source>
</evidence>
<keyword evidence="1" id="KW-0732">Signal</keyword>
<organism evidence="2 3">
    <name type="scientific">Mesobacterium hydrothermale</name>
    <dbReference type="NCBI Taxonomy" id="3111907"/>
    <lineage>
        <taxon>Bacteria</taxon>
        <taxon>Pseudomonadati</taxon>
        <taxon>Pseudomonadota</taxon>
        <taxon>Alphaproteobacteria</taxon>
        <taxon>Rhodobacterales</taxon>
        <taxon>Roseobacteraceae</taxon>
        <taxon>Mesobacterium</taxon>
    </lineage>
</organism>
<reference evidence="2 3" key="1">
    <citation type="submission" date="2024-01" db="EMBL/GenBank/DDBJ databases">
        <title>Mesobacterium rodlantinim sp. nov., isolated from shallow sea hydrothermal systems off Kueishantao Island.</title>
        <authorList>
            <person name="Su Z."/>
            <person name="Tang K."/>
        </authorList>
    </citation>
    <scope>NUCLEOTIDE SEQUENCE [LARGE SCALE GENOMIC DNA]</scope>
    <source>
        <strain evidence="2 3">TK19101</strain>
    </source>
</reference>